<comment type="caution">
    <text evidence="3">The sequence shown here is derived from an EMBL/GenBank/DDBJ whole genome shotgun (WGS) entry which is preliminary data.</text>
</comment>
<protein>
    <recommendedName>
        <fullName evidence="2">UPF0102 protein E3O49_01585</fullName>
    </recommendedName>
</protein>
<organism evidence="3 4">
    <name type="scientific">Cryobacterium shii</name>
    <dbReference type="NCBI Taxonomy" id="1259235"/>
    <lineage>
        <taxon>Bacteria</taxon>
        <taxon>Bacillati</taxon>
        <taxon>Actinomycetota</taxon>
        <taxon>Actinomycetes</taxon>
        <taxon>Micrococcales</taxon>
        <taxon>Microbacteriaceae</taxon>
        <taxon>Cryobacterium</taxon>
    </lineage>
</organism>
<dbReference type="InterPro" id="IPR011335">
    <property type="entry name" value="Restrct_endonuc-II-like"/>
</dbReference>
<name>A0AAQ2HGT3_9MICO</name>
<evidence type="ECO:0000256" key="2">
    <source>
        <dbReference type="HAMAP-Rule" id="MF_00048"/>
    </source>
</evidence>
<sequence length="118" mass="13001">MARKDELGRQGEDCAAIFLAAAGYRLVARNWRCDQGEVDLIVENGGEVAFVEVKTRSGTRFGHPFEAITVAKLARLRRLAAAWCDQSTLRPRCIRIDAIAVIIRPGADPVIEHLPGVF</sequence>
<dbReference type="SUPFAM" id="SSF52980">
    <property type="entry name" value="Restriction endonuclease-like"/>
    <property type="match status" value="1"/>
</dbReference>
<dbReference type="Gene3D" id="3.40.1350.10">
    <property type="match status" value="1"/>
</dbReference>
<dbReference type="GO" id="GO:0003676">
    <property type="term" value="F:nucleic acid binding"/>
    <property type="evidence" value="ECO:0007669"/>
    <property type="project" value="InterPro"/>
</dbReference>
<dbReference type="AlphaFoldDB" id="A0AAQ2HGT3"/>
<accession>A0AAQ2HGT3</accession>
<dbReference type="Proteomes" id="UP000297403">
    <property type="component" value="Unassembled WGS sequence"/>
</dbReference>
<evidence type="ECO:0000313" key="3">
    <source>
        <dbReference type="EMBL" id="TFC52370.1"/>
    </source>
</evidence>
<proteinExistence type="inferred from homology"/>
<dbReference type="HAMAP" id="MF_00048">
    <property type="entry name" value="UPF0102"/>
    <property type="match status" value="1"/>
</dbReference>
<dbReference type="Pfam" id="PF02021">
    <property type="entry name" value="UPF0102"/>
    <property type="match status" value="1"/>
</dbReference>
<comment type="similarity">
    <text evidence="1 2">Belongs to the UPF0102 family.</text>
</comment>
<evidence type="ECO:0000256" key="1">
    <source>
        <dbReference type="ARBA" id="ARBA00006738"/>
    </source>
</evidence>
<dbReference type="CDD" id="cd20736">
    <property type="entry name" value="PoNe_Nuclease"/>
    <property type="match status" value="1"/>
</dbReference>
<dbReference type="InterPro" id="IPR011856">
    <property type="entry name" value="tRNA_endonuc-like_dom_sf"/>
</dbReference>
<dbReference type="RefSeq" id="WP_134368260.1">
    <property type="nucleotide sequence ID" value="NZ_SOFY01000010.1"/>
</dbReference>
<dbReference type="EMBL" id="SOFY01000010">
    <property type="protein sequence ID" value="TFC52370.1"/>
    <property type="molecule type" value="Genomic_DNA"/>
</dbReference>
<evidence type="ECO:0000313" key="4">
    <source>
        <dbReference type="Proteomes" id="UP000297403"/>
    </source>
</evidence>
<dbReference type="NCBIfam" id="NF009150">
    <property type="entry name" value="PRK12497.1-3"/>
    <property type="match status" value="1"/>
</dbReference>
<dbReference type="PANTHER" id="PTHR34039:SF1">
    <property type="entry name" value="UPF0102 PROTEIN YRAN"/>
    <property type="match status" value="1"/>
</dbReference>
<dbReference type="NCBIfam" id="NF009154">
    <property type="entry name" value="PRK12497.3-3"/>
    <property type="match status" value="1"/>
</dbReference>
<gene>
    <name evidence="3" type="ORF">E3O49_01585</name>
</gene>
<dbReference type="InterPro" id="IPR003509">
    <property type="entry name" value="UPF0102_YraN-like"/>
</dbReference>
<reference evidence="3 4" key="1">
    <citation type="submission" date="2019-03" db="EMBL/GenBank/DDBJ databases">
        <title>Genomics of glacier-inhabiting Cryobacterium strains.</title>
        <authorList>
            <person name="Liu Q."/>
            <person name="Xin Y.-H."/>
        </authorList>
    </citation>
    <scope>NUCLEOTIDE SEQUENCE [LARGE SCALE GENOMIC DNA]</scope>
    <source>
        <strain evidence="4">TMT1-22</strain>
    </source>
</reference>
<dbReference type="PANTHER" id="PTHR34039">
    <property type="entry name" value="UPF0102 PROTEIN YRAN"/>
    <property type="match status" value="1"/>
</dbReference>
<keyword evidence="4" id="KW-1185">Reference proteome</keyword>